<dbReference type="EMBL" id="BJWL01000300">
    <property type="protein sequence ID" value="GFS38086.1"/>
    <property type="molecule type" value="Genomic_DNA"/>
</dbReference>
<dbReference type="Pfam" id="PF03552">
    <property type="entry name" value="Cellulose_synt"/>
    <property type="match status" value="1"/>
</dbReference>
<keyword evidence="6 8" id="KW-0472">Membrane</keyword>
<comment type="subcellular location">
    <subcellularLocation>
        <location evidence="1">Endomembrane system</location>
    </subcellularLocation>
</comment>
<feature type="transmembrane region" description="Helical" evidence="8">
    <location>
        <begin position="122"/>
        <end position="141"/>
    </location>
</feature>
<dbReference type="PANTHER" id="PTHR13301">
    <property type="entry name" value="X-BOX TRANSCRIPTION FACTOR-RELATED"/>
    <property type="match status" value="1"/>
</dbReference>
<dbReference type="OrthoDB" id="72851at2759"/>
<evidence type="ECO:0000313" key="10">
    <source>
        <dbReference type="Proteomes" id="UP000585474"/>
    </source>
</evidence>
<evidence type="ECO:0000256" key="4">
    <source>
        <dbReference type="ARBA" id="ARBA00022692"/>
    </source>
</evidence>
<evidence type="ECO:0000256" key="1">
    <source>
        <dbReference type="ARBA" id="ARBA00004308"/>
    </source>
</evidence>
<evidence type="ECO:0000256" key="6">
    <source>
        <dbReference type="ARBA" id="ARBA00023136"/>
    </source>
</evidence>
<evidence type="ECO:0000256" key="8">
    <source>
        <dbReference type="SAM" id="Phobius"/>
    </source>
</evidence>
<keyword evidence="4 8" id="KW-0812">Transmembrane</keyword>
<evidence type="ECO:0000256" key="7">
    <source>
        <dbReference type="ARBA" id="ARBA00023316"/>
    </source>
</evidence>
<gene>
    <name evidence="9" type="ORF">Acr_00g0055570</name>
</gene>
<dbReference type="GO" id="GO:0016760">
    <property type="term" value="F:cellulose synthase (UDP-forming) activity"/>
    <property type="evidence" value="ECO:0007669"/>
    <property type="project" value="InterPro"/>
</dbReference>
<evidence type="ECO:0000256" key="3">
    <source>
        <dbReference type="ARBA" id="ARBA00022679"/>
    </source>
</evidence>
<reference evidence="10" key="1">
    <citation type="submission" date="2019-07" db="EMBL/GenBank/DDBJ databases">
        <title>De Novo Assembly of kiwifruit Actinidia rufa.</title>
        <authorList>
            <person name="Sugita-Konishi S."/>
            <person name="Sato K."/>
            <person name="Mori E."/>
            <person name="Abe Y."/>
            <person name="Kisaki G."/>
            <person name="Hamano K."/>
            <person name="Suezawa K."/>
            <person name="Otani M."/>
            <person name="Fukuda T."/>
            <person name="Manabe T."/>
            <person name="Gomi K."/>
            <person name="Tabuchi M."/>
            <person name="Akimitsu K."/>
            <person name="Kataoka I."/>
        </authorList>
    </citation>
    <scope>NUCLEOTIDE SEQUENCE [LARGE SCALE GENOMIC DNA]</scope>
    <source>
        <strain evidence="10">cv. Fuchu</strain>
    </source>
</reference>
<comment type="caution">
    <text evidence="9">The sequence shown here is derived from an EMBL/GenBank/DDBJ whole genome shotgun (WGS) entry which is preliminary data.</text>
</comment>
<organism evidence="9 10">
    <name type="scientific">Actinidia rufa</name>
    <dbReference type="NCBI Taxonomy" id="165716"/>
    <lineage>
        <taxon>Eukaryota</taxon>
        <taxon>Viridiplantae</taxon>
        <taxon>Streptophyta</taxon>
        <taxon>Embryophyta</taxon>
        <taxon>Tracheophyta</taxon>
        <taxon>Spermatophyta</taxon>
        <taxon>Magnoliopsida</taxon>
        <taxon>eudicotyledons</taxon>
        <taxon>Gunneridae</taxon>
        <taxon>Pentapetalae</taxon>
        <taxon>asterids</taxon>
        <taxon>Ericales</taxon>
        <taxon>Actinidiaceae</taxon>
        <taxon>Actinidia</taxon>
    </lineage>
</organism>
<dbReference type="GO" id="GO:0071555">
    <property type="term" value="P:cell wall organization"/>
    <property type="evidence" value="ECO:0007669"/>
    <property type="project" value="UniProtKB-KW"/>
</dbReference>
<dbReference type="GO" id="GO:0012505">
    <property type="term" value="C:endomembrane system"/>
    <property type="evidence" value="ECO:0007669"/>
    <property type="project" value="UniProtKB-SubCell"/>
</dbReference>
<sequence length="143" mass="15947">MWLIRGVTSYLFGLIEFVAKCLGIATHGFNVTSKVVDDEQGKRYDQGTFEFGVHSPMFVPLAAAAIINLIALIRGLIGVFRGWNLEGLFVQMFISGFVVLNCWPVYEAMVLRSDKGRMPTKTTMVSIFVAWALYAIASLMLKM</sequence>
<dbReference type="GO" id="GO:0016020">
    <property type="term" value="C:membrane"/>
    <property type="evidence" value="ECO:0007669"/>
    <property type="project" value="InterPro"/>
</dbReference>
<keyword evidence="2" id="KW-0328">Glycosyltransferase</keyword>
<feature type="transmembrane region" description="Helical" evidence="8">
    <location>
        <begin position="88"/>
        <end position="106"/>
    </location>
</feature>
<keyword evidence="3" id="KW-0808">Transferase</keyword>
<keyword evidence="10" id="KW-1185">Reference proteome</keyword>
<evidence type="ECO:0000256" key="2">
    <source>
        <dbReference type="ARBA" id="ARBA00022676"/>
    </source>
</evidence>
<dbReference type="AlphaFoldDB" id="A0A7J0DM69"/>
<dbReference type="Proteomes" id="UP000585474">
    <property type="component" value="Unassembled WGS sequence"/>
</dbReference>
<evidence type="ECO:0000313" key="9">
    <source>
        <dbReference type="EMBL" id="GFS38086.1"/>
    </source>
</evidence>
<accession>A0A7J0DM69</accession>
<dbReference type="GO" id="GO:0030244">
    <property type="term" value="P:cellulose biosynthetic process"/>
    <property type="evidence" value="ECO:0007669"/>
    <property type="project" value="InterPro"/>
</dbReference>
<keyword evidence="7" id="KW-0961">Cell wall biogenesis/degradation</keyword>
<keyword evidence="5 8" id="KW-1133">Transmembrane helix</keyword>
<dbReference type="InterPro" id="IPR005150">
    <property type="entry name" value="Cellulose_synth"/>
</dbReference>
<proteinExistence type="predicted"/>
<evidence type="ECO:0000256" key="5">
    <source>
        <dbReference type="ARBA" id="ARBA00022989"/>
    </source>
</evidence>
<feature type="transmembrane region" description="Helical" evidence="8">
    <location>
        <begin position="57"/>
        <end position="76"/>
    </location>
</feature>
<name>A0A7J0DM69_9ERIC</name>
<protein>
    <submittedName>
        <fullName evidence="9">Cellulose synthase like G3</fullName>
    </submittedName>
</protein>